<name>A0A9N8HMI4_9STRA</name>
<organism evidence="2 3">
    <name type="scientific">Seminavis robusta</name>
    <dbReference type="NCBI Taxonomy" id="568900"/>
    <lineage>
        <taxon>Eukaryota</taxon>
        <taxon>Sar</taxon>
        <taxon>Stramenopiles</taxon>
        <taxon>Ochrophyta</taxon>
        <taxon>Bacillariophyta</taxon>
        <taxon>Bacillariophyceae</taxon>
        <taxon>Bacillariophycidae</taxon>
        <taxon>Naviculales</taxon>
        <taxon>Naviculaceae</taxon>
        <taxon>Seminavis</taxon>
    </lineage>
</organism>
<reference evidence="2" key="1">
    <citation type="submission" date="2020-06" db="EMBL/GenBank/DDBJ databases">
        <authorList>
            <consortium name="Plant Systems Biology data submission"/>
        </authorList>
    </citation>
    <scope>NUCLEOTIDE SEQUENCE</scope>
    <source>
        <strain evidence="2">D6</strain>
    </source>
</reference>
<gene>
    <name evidence="2" type="ORF">SEMRO_748_G196650.1</name>
</gene>
<dbReference type="OrthoDB" id="53152at2759"/>
<protein>
    <submittedName>
        <fullName evidence="2">Uncharacterized protein</fullName>
    </submittedName>
</protein>
<proteinExistence type="predicted"/>
<accession>A0A9N8HMI4</accession>
<dbReference type="Proteomes" id="UP001153069">
    <property type="component" value="Unassembled WGS sequence"/>
</dbReference>
<feature type="region of interest" description="Disordered" evidence="1">
    <location>
        <begin position="260"/>
        <end position="281"/>
    </location>
</feature>
<sequence length="281" mass="30924">MVVVGNVSACLVNAETKEPFKEHRGPDGNVYAEVEPDMEYFIEIAVVGIPNKAFDFGFVVDGKRLSYQQPCELKHGRQHCGIVSVENGTRVNQALCFRQPKRDTQNLDPYSQALVGEIQVDVFDAISVGLQAPSDIQASTIDVAAVDAGIGEDKILRSGQGSIEQVTHHPAMALTYASGQFLQTITIHYCTAMGLIHAGVLPKPDIWTFARMGMKKRPISHDILKIQPKRIKSGGLFVGDSLLEEPKEFDFFDLTHLQDEDDKDNSASDADFHHPVTPPHS</sequence>
<evidence type="ECO:0000313" key="2">
    <source>
        <dbReference type="EMBL" id="CAB9515923.1"/>
    </source>
</evidence>
<feature type="compositionally biased region" description="Basic and acidic residues" evidence="1">
    <location>
        <begin position="264"/>
        <end position="274"/>
    </location>
</feature>
<dbReference type="AlphaFoldDB" id="A0A9N8HMI4"/>
<evidence type="ECO:0000256" key="1">
    <source>
        <dbReference type="SAM" id="MobiDB-lite"/>
    </source>
</evidence>
<dbReference type="EMBL" id="CAICTM010000747">
    <property type="protein sequence ID" value="CAB9515923.1"/>
    <property type="molecule type" value="Genomic_DNA"/>
</dbReference>
<keyword evidence="3" id="KW-1185">Reference proteome</keyword>
<evidence type="ECO:0000313" key="3">
    <source>
        <dbReference type="Proteomes" id="UP001153069"/>
    </source>
</evidence>
<comment type="caution">
    <text evidence="2">The sequence shown here is derived from an EMBL/GenBank/DDBJ whole genome shotgun (WGS) entry which is preliminary data.</text>
</comment>